<dbReference type="Proteomes" id="UP000054321">
    <property type="component" value="Unassembled WGS sequence"/>
</dbReference>
<sequence>MLPTKIFPLLAGIASAINIKVSNQGGNATSPLMYGIMFEDINHSGDGGIYAELIQNRAFQGSTEFPSTLNPWSPVGNTQLTLQNTSVPLSSALPISVNAVAASGTQGGLQNPGWWGFSVKSQTYKGSFWALGDYSGIFTLSLKSAVTSDVWDSVQIHSKSKPGQWVQHAFTLHPKAAPNTNNTFVLEFEGGKGSLNLNLISLFPPTYNNRPNGLRPDLMAGLKGLNPSFLRMPGGNNLEGDSYGYRWRWDRTIGPLTQRPGRPGTWGYPNTDGLGLIEYLQWCDDLAIEPILAIWSGVYLGGDAIPQADLGPYVEEAMNELEFIMGSTNTKYGALRASLGYPNPWMINYVEVGNEDNLADYTGYGSYRFRMFHDAIRAAYPNISIISSTGDYSAVAANSSTDYHNYERPNIFASQFHLFDHADRTHPILLGEYAAVQFNAPQADQGVDWSGAEKFMPFPNWVGAVGETIYTLGAERNGDIVIGCSYAPGFQNLNSYQWTPDLVSFNADPDQDVFSTSYYAIQLLSSHRYTHIAPMTADTAFGPAFFVAGYDEGTQDYTFKATVYNTTAPVPFDISFAGLNSSHSTATLTVLNAPDGLSSNTPGGSNVVRRETYRLTANGGVFSFSLNQYDIAVLTTKYSS</sequence>
<dbReference type="PANTHER" id="PTHR31776:SF0">
    <property type="entry name" value="ALPHA-L-ARABINOFURANOSIDASE 1"/>
    <property type="match status" value="1"/>
</dbReference>
<keyword evidence="10" id="KW-1185">Reference proteome</keyword>
<dbReference type="Pfam" id="PF22848">
    <property type="entry name" value="ASD1_dom"/>
    <property type="match status" value="1"/>
</dbReference>
<proteinExistence type="inferred from homology"/>
<dbReference type="STRING" id="913774.A0A0C3D8N3"/>
<evidence type="ECO:0000313" key="10">
    <source>
        <dbReference type="Proteomes" id="UP000054321"/>
    </source>
</evidence>
<dbReference type="InterPro" id="IPR017853">
    <property type="entry name" value="GH"/>
</dbReference>
<dbReference type="AlphaFoldDB" id="A0A0C3D8N3"/>
<evidence type="ECO:0000256" key="2">
    <source>
        <dbReference type="ARBA" id="ARBA00004834"/>
    </source>
</evidence>
<dbReference type="EMBL" id="KN832880">
    <property type="protein sequence ID" value="KIM98287.1"/>
    <property type="molecule type" value="Genomic_DNA"/>
</dbReference>
<keyword evidence="6 9" id="KW-0378">Hydrolase</keyword>
<evidence type="ECO:0000256" key="6">
    <source>
        <dbReference type="ARBA" id="ARBA00022801"/>
    </source>
</evidence>
<dbReference type="SUPFAM" id="SSF51445">
    <property type="entry name" value="(Trans)glycosidases"/>
    <property type="match status" value="1"/>
</dbReference>
<evidence type="ECO:0000313" key="9">
    <source>
        <dbReference type="EMBL" id="KIM98287.1"/>
    </source>
</evidence>
<dbReference type="GO" id="GO:0046556">
    <property type="term" value="F:alpha-L-arabinofuranosidase activity"/>
    <property type="evidence" value="ECO:0007669"/>
    <property type="project" value="UniProtKB-EC"/>
</dbReference>
<evidence type="ECO:0000256" key="4">
    <source>
        <dbReference type="ARBA" id="ARBA00012670"/>
    </source>
</evidence>
<dbReference type="SMART" id="SM00813">
    <property type="entry name" value="Alpha-L-AF_C"/>
    <property type="match status" value="1"/>
</dbReference>
<dbReference type="HOGENOM" id="CLU_010060_1_1_1"/>
<dbReference type="PANTHER" id="PTHR31776">
    <property type="entry name" value="ALPHA-L-ARABINOFURANOSIDASE 1"/>
    <property type="match status" value="1"/>
</dbReference>
<evidence type="ECO:0000256" key="5">
    <source>
        <dbReference type="ARBA" id="ARBA00022729"/>
    </source>
</evidence>
<dbReference type="EC" id="3.2.1.55" evidence="4"/>
<dbReference type="GO" id="GO:0046373">
    <property type="term" value="P:L-arabinose metabolic process"/>
    <property type="evidence" value="ECO:0007669"/>
    <property type="project" value="InterPro"/>
</dbReference>
<comment type="catalytic activity">
    <reaction evidence="1">
        <text>Hydrolysis of terminal non-reducing alpha-L-arabinofuranoside residues in alpha-L-arabinosides.</text>
        <dbReference type="EC" id="3.2.1.55"/>
    </reaction>
</comment>
<dbReference type="InterPro" id="IPR055235">
    <property type="entry name" value="ASD1_cat"/>
</dbReference>
<evidence type="ECO:0000256" key="7">
    <source>
        <dbReference type="ARBA" id="ARBA00023180"/>
    </source>
</evidence>
<dbReference type="UniPathway" id="UPA00667"/>
<evidence type="ECO:0000256" key="3">
    <source>
        <dbReference type="ARBA" id="ARBA00007186"/>
    </source>
</evidence>
<feature type="domain" description="Alpha-L-arabinofuranosidase C-terminal" evidence="8">
    <location>
        <begin position="431"/>
        <end position="630"/>
    </location>
</feature>
<evidence type="ECO:0000256" key="1">
    <source>
        <dbReference type="ARBA" id="ARBA00001462"/>
    </source>
</evidence>
<dbReference type="GO" id="GO:0031222">
    <property type="term" value="P:arabinan catabolic process"/>
    <property type="evidence" value="ECO:0007669"/>
    <property type="project" value="UniProtKB-UniPathway"/>
</dbReference>
<comment type="similarity">
    <text evidence="3">Belongs to the glycosyl hydrolase 51 family.</text>
</comment>
<organism evidence="9 10">
    <name type="scientific">Oidiodendron maius (strain Zn)</name>
    <dbReference type="NCBI Taxonomy" id="913774"/>
    <lineage>
        <taxon>Eukaryota</taxon>
        <taxon>Fungi</taxon>
        <taxon>Dikarya</taxon>
        <taxon>Ascomycota</taxon>
        <taxon>Pezizomycotina</taxon>
        <taxon>Leotiomycetes</taxon>
        <taxon>Leotiomycetes incertae sedis</taxon>
        <taxon>Myxotrichaceae</taxon>
        <taxon>Oidiodendron</taxon>
    </lineage>
</organism>
<dbReference type="InterPro" id="IPR010720">
    <property type="entry name" value="Alpha-L-AF_C"/>
</dbReference>
<gene>
    <name evidence="9" type="ORF">OIDMADRAFT_128280</name>
</gene>
<dbReference type="Gene3D" id="3.20.20.80">
    <property type="entry name" value="Glycosidases"/>
    <property type="match status" value="1"/>
</dbReference>
<keyword evidence="5" id="KW-0732">Signal</keyword>
<protein>
    <recommendedName>
        <fullName evidence="4">non-reducing end alpha-L-arabinofuranosidase</fullName>
        <ecNumber evidence="4">3.2.1.55</ecNumber>
    </recommendedName>
</protein>
<accession>A0A0C3D8N3</accession>
<dbReference type="InParanoid" id="A0A0C3D8N3"/>
<keyword evidence="7" id="KW-0325">Glycoprotein</keyword>
<evidence type="ECO:0000259" key="8">
    <source>
        <dbReference type="SMART" id="SM00813"/>
    </source>
</evidence>
<dbReference type="InterPro" id="IPR051563">
    <property type="entry name" value="Glycosyl_Hydrolase_51"/>
</dbReference>
<reference evidence="9 10" key="1">
    <citation type="submission" date="2014-04" db="EMBL/GenBank/DDBJ databases">
        <authorList>
            <consortium name="DOE Joint Genome Institute"/>
            <person name="Kuo A."/>
            <person name="Martino E."/>
            <person name="Perotto S."/>
            <person name="Kohler A."/>
            <person name="Nagy L.G."/>
            <person name="Floudas D."/>
            <person name="Copeland A."/>
            <person name="Barry K.W."/>
            <person name="Cichocki N."/>
            <person name="Veneault-Fourrey C."/>
            <person name="LaButti K."/>
            <person name="Lindquist E.A."/>
            <person name="Lipzen A."/>
            <person name="Lundell T."/>
            <person name="Morin E."/>
            <person name="Murat C."/>
            <person name="Sun H."/>
            <person name="Tunlid A."/>
            <person name="Henrissat B."/>
            <person name="Grigoriev I.V."/>
            <person name="Hibbett D.S."/>
            <person name="Martin F."/>
            <person name="Nordberg H.P."/>
            <person name="Cantor M.N."/>
            <person name="Hua S.X."/>
        </authorList>
    </citation>
    <scope>NUCLEOTIDE SEQUENCE [LARGE SCALE GENOMIC DNA]</scope>
    <source>
        <strain evidence="9 10">Zn</strain>
    </source>
</reference>
<dbReference type="OrthoDB" id="406864at2759"/>
<comment type="pathway">
    <text evidence="2">Glycan metabolism; L-arabinan degradation.</text>
</comment>
<name>A0A0C3D8N3_OIDMZ</name>
<reference evidence="10" key="2">
    <citation type="submission" date="2015-01" db="EMBL/GenBank/DDBJ databases">
        <title>Evolutionary Origins and Diversification of the Mycorrhizal Mutualists.</title>
        <authorList>
            <consortium name="DOE Joint Genome Institute"/>
            <consortium name="Mycorrhizal Genomics Consortium"/>
            <person name="Kohler A."/>
            <person name="Kuo A."/>
            <person name="Nagy L.G."/>
            <person name="Floudas D."/>
            <person name="Copeland A."/>
            <person name="Barry K.W."/>
            <person name="Cichocki N."/>
            <person name="Veneault-Fourrey C."/>
            <person name="LaButti K."/>
            <person name="Lindquist E.A."/>
            <person name="Lipzen A."/>
            <person name="Lundell T."/>
            <person name="Morin E."/>
            <person name="Murat C."/>
            <person name="Riley R."/>
            <person name="Ohm R."/>
            <person name="Sun H."/>
            <person name="Tunlid A."/>
            <person name="Henrissat B."/>
            <person name="Grigoriev I.V."/>
            <person name="Hibbett D.S."/>
            <person name="Martin F."/>
        </authorList>
    </citation>
    <scope>NUCLEOTIDE SEQUENCE [LARGE SCALE GENOMIC DNA]</scope>
    <source>
        <strain evidence="10">Zn</strain>
    </source>
</reference>
<dbReference type="Pfam" id="PF06964">
    <property type="entry name" value="Alpha-L-AF_C"/>
    <property type="match status" value="1"/>
</dbReference>